<keyword evidence="2" id="KW-1277">Toxin-antitoxin system</keyword>
<evidence type="ECO:0000256" key="7">
    <source>
        <dbReference type="ARBA" id="ARBA00023016"/>
    </source>
</evidence>
<evidence type="ECO:0000256" key="3">
    <source>
        <dbReference type="ARBA" id="ARBA00022722"/>
    </source>
</evidence>
<evidence type="ECO:0000256" key="1">
    <source>
        <dbReference type="ARBA" id="ARBA00006620"/>
    </source>
</evidence>
<organism evidence="8 9">
    <name type="scientific">Candidatus Magasanikbacteria bacterium RIFCSPLOWO2_12_FULL_43_12</name>
    <dbReference type="NCBI Taxonomy" id="1798692"/>
    <lineage>
        <taxon>Bacteria</taxon>
        <taxon>Candidatus Magasanikiibacteriota</taxon>
    </lineage>
</organism>
<dbReference type="InterPro" id="IPR012933">
    <property type="entry name" value="HicA_mRNA_interferase"/>
</dbReference>
<evidence type="ECO:0000313" key="8">
    <source>
        <dbReference type="EMBL" id="OGH75735.1"/>
    </source>
</evidence>
<evidence type="ECO:0000256" key="4">
    <source>
        <dbReference type="ARBA" id="ARBA00022759"/>
    </source>
</evidence>
<dbReference type="Gene3D" id="3.30.920.30">
    <property type="entry name" value="Hypothetical protein"/>
    <property type="match status" value="1"/>
</dbReference>
<dbReference type="AlphaFoldDB" id="A0A1F6MVK4"/>
<keyword evidence="4" id="KW-0255">Endonuclease</keyword>
<accession>A0A1F6MVK4</accession>
<keyword evidence="3" id="KW-0540">Nuclease</keyword>
<evidence type="ECO:0008006" key="10">
    <source>
        <dbReference type="Google" id="ProtNLM"/>
    </source>
</evidence>
<evidence type="ECO:0000256" key="6">
    <source>
        <dbReference type="ARBA" id="ARBA00022884"/>
    </source>
</evidence>
<dbReference type="GO" id="GO:0004519">
    <property type="term" value="F:endonuclease activity"/>
    <property type="evidence" value="ECO:0007669"/>
    <property type="project" value="UniProtKB-KW"/>
</dbReference>
<dbReference type="EMBL" id="MFQN01000003">
    <property type="protein sequence ID" value="OGH75735.1"/>
    <property type="molecule type" value="Genomic_DNA"/>
</dbReference>
<gene>
    <name evidence="8" type="ORF">A3G00_03260</name>
</gene>
<reference evidence="8 9" key="1">
    <citation type="journal article" date="2016" name="Nat. Commun.">
        <title>Thousands of microbial genomes shed light on interconnected biogeochemical processes in an aquifer system.</title>
        <authorList>
            <person name="Anantharaman K."/>
            <person name="Brown C.T."/>
            <person name="Hug L.A."/>
            <person name="Sharon I."/>
            <person name="Castelle C.J."/>
            <person name="Probst A.J."/>
            <person name="Thomas B.C."/>
            <person name="Singh A."/>
            <person name="Wilkins M.J."/>
            <person name="Karaoz U."/>
            <person name="Brodie E.L."/>
            <person name="Williams K.H."/>
            <person name="Hubbard S.S."/>
            <person name="Banfield J.F."/>
        </authorList>
    </citation>
    <scope>NUCLEOTIDE SEQUENCE [LARGE SCALE GENOMIC DNA]</scope>
</reference>
<dbReference type="InterPro" id="IPR038570">
    <property type="entry name" value="HicA_sf"/>
</dbReference>
<dbReference type="Proteomes" id="UP000178347">
    <property type="component" value="Unassembled WGS sequence"/>
</dbReference>
<dbReference type="GO" id="GO:0016787">
    <property type="term" value="F:hydrolase activity"/>
    <property type="evidence" value="ECO:0007669"/>
    <property type="project" value="UniProtKB-KW"/>
</dbReference>
<name>A0A1F6MVK4_9BACT</name>
<keyword evidence="6" id="KW-0694">RNA-binding</keyword>
<proteinExistence type="inferred from homology"/>
<dbReference type="Pfam" id="PF07927">
    <property type="entry name" value="HicA_toxin"/>
    <property type="match status" value="1"/>
</dbReference>
<keyword evidence="5" id="KW-0378">Hydrolase</keyword>
<dbReference type="GO" id="GO:0003729">
    <property type="term" value="F:mRNA binding"/>
    <property type="evidence" value="ECO:0007669"/>
    <property type="project" value="InterPro"/>
</dbReference>
<keyword evidence="7" id="KW-0346">Stress response</keyword>
<comment type="caution">
    <text evidence="8">The sequence shown here is derived from an EMBL/GenBank/DDBJ whole genome shotgun (WGS) entry which is preliminary data.</text>
</comment>
<protein>
    <recommendedName>
        <fullName evidence="10">Toxin HicA</fullName>
    </recommendedName>
</protein>
<evidence type="ECO:0000256" key="2">
    <source>
        <dbReference type="ARBA" id="ARBA00022649"/>
    </source>
</evidence>
<evidence type="ECO:0000256" key="5">
    <source>
        <dbReference type="ARBA" id="ARBA00022801"/>
    </source>
</evidence>
<comment type="similarity">
    <text evidence="1">Belongs to the HicA mRNA interferase family.</text>
</comment>
<dbReference type="SUPFAM" id="SSF54786">
    <property type="entry name" value="YcfA/nrd intein domain"/>
    <property type="match status" value="1"/>
</dbReference>
<evidence type="ECO:0000313" key="9">
    <source>
        <dbReference type="Proteomes" id="UP000178347"/>
    </source>
</evidence>
<sequence>MPKTPRLTSKQVIKLLQENGFILDHVSGSHYVFYQPLPEKRAVVPYHSKNLPIGTLKAILRAAGLE</sequence>
<dbReference type="STRING" id="1798692.A3G00_03260"/>